<evidence type="ECO:0000313" key="3">
    <source>
        <dbReference type="Proteomes" id="UP000034852"/>
    </source>
</evidence>
<dbReference type="Proteomes" id="UP000034852">
    <property type="component" value="Unassembled WGS sequence"/>
</dbReference>
<feature type="transmembrane region" description="Helical" evidence="1">
    <location>
        <begin position="7"/>
        <end position="30"/>
    </location>
</feature>
<reference evidence="2 3" key="1">
    <citation type="journal article" date="2015" name="Nature">
        <title>rRNA introns, odd ribosomes, and small enigmatic genomes across a large radiation of phyla.</title>
        <authorList>
            <person name="Brown C.T."/>
            <person name="Hug L.A."/>
            <person name="Thomas B.C."/>
            <person name="Sharon I."/>
            <person name="Castelle C.J."/>
            <person name="Singh A."/>
            <person name="Wilkins M.J."/>
            <person name="Williams K.H."/>
            <person name="Banfield J.F."/>
        </authorList>
    </citation>
    <scope>NUCLEOTIDE SEQUENCE [LARGE SCALE GENOMIC DNA]</scope>
</reference>
<accession>A0A0G0JGU5</accession>
<sequence length="180" mass="19819">MSNRTLLYIAIALLSVLLLIIAGVIVFFVLNNEVDDENTDGKDNETTEEDETENIITTSEQPDMTKFNEYFTSIELGKLPIGVQVGPPNGIPQAADEFNKDIDQFCTNMTIIKTIPTNSVSAVWYNADTKSNLNNKVTLPQALQIGGSSGCESIISTAGRYEYKIYVDDVLVADLPFQVE</sequence>
<keyword evidence="1" id="KW-1133">Transmembrane helix</keyword>
<evidence type="ECO:0000256" key="1">
    <source>
        <dbReference type="SAM" id="Phobius"/>
    </source>
</evidence>
<proteinExistence type="predicted"/>
<gene>
    <name evidence="2" type="ORF">US52_C0012G0004</name>
</gene>
<organism evidence="2 3">
    <name type="scientific">candidate division WS6 bacterium GW2011_GWA2_37_6</name>
    <dbReference type="NCBI Taxonomy" id="1619087"/>
    <lineage>
        <taxon>Bacteria</taxon>
        <taxon>Candidatus Dojkabacteria</taxon>
    </lineage>
</organism>
<dbReference type="EMBL" id="LBTH01000012">
    <property type="protein sequence ID" value="KKQ35979.1"/>
    <property type="molecule type" value="Genomic_DNA"/>
</dbReference>
<comment type="caution">
    <text evidence="2">The sequence shown here is derived from an EMBL/GenBank/DDBJ whole genome shotgun (WGS) entry which is preliminary data.</text>
</comment>
<evidence type="ECO:0000313" key="2">
    <source>
        <dbReference type="EMBL" id="KKQ35979.1"/>
    </source>
</evidence>
<keyword evidence="1" id="KW-0472">Membrane</keyword>
<name>A0A0G0JGU5_9BACT</name>
<protein>
    <submittedName>
        <fullName evidence="2">Uncharacterized protein</fullName>
    </submittedName>
</protein>
<keyword evidence="1" id="KW-0812">Transmembrane</keyword>
<dbReference type="AlphaFoldDB" id="A0A0G0JGU5"/>